<evidence type="ECO:0000256" key="2">
    <source>
        <dbReference type="PROSITE-ProRule" id="PRU00335"/>
    </source>
</evidence>
<dbReference type="InterPro" id="IPR009057">
    <property type="entry name" value="Homeodomain-like_sf"/>
</dbReference>
<evidence type="ECO:0000259" key="4">
    <source>
        <dbReference type="PROSITE" id="PS50977"/>
    </source>
</evidence>
<dbReference type="GO" id="GO:0003700">
    <property type="term" value="F:DNA-binding transcription factor activity"/>
    <property type="evidence" value="ECO:0007669"/>
    <property type="project" value="TreeGrafter"/>
</dbReference>
<proteinExistence type="predicted"/>
<dbReference type="PANTHER" id="PTHR30055:SF237">
    <property type="entry name" value="TRANSCRIPTIONAL REPRESSOR MCE3R"/>
    <property type="match status" value="1"/>
</dbReference>
<evidence type="ECO:0000256" key="1">
    <source>
        <dbReference type="ARBA" id="ARBA00023125"/>
    </source>
</evidence>
<dbReference type="Pfam" id="PF00440">
    <property type="entry name" value="TetR_N"/>
    <property type="match status" value="1"/>
</dbReference>
<dbReference type="AlphaFoldDB" id="A0A5B0E7R9"/>
<accession>A0A5B0E7R9</accession>
<dbReference type="Proteomes" id="UP000323856">
    <property type="component" value="Unassembled WGS sequence"/>
</dbReference>
<dbReference type="EMBL" id="VOBL01000017">
    <property type="protein sequence ID" value="KAA0974748.1"/>
    <property type="molecule type" value="Genomic_DNA"/>
</dbReference>
<dbReference type="OrthoDB" id="9179041at2"/>
<comment type="caution">
    <text evidence="5">The sequence shown here is derived from an EMBL/GenBank/DDBJ whole genome shotgun (WGS) entry which is preliminary data.</text>
</comment>
<evidence type="ECO:0000313" key="5">
    <source>
        <dbReference type="EMBL" id="KAA0974748.1"/>
    </source>
</evidence>
<dbReference type="InterPro" id="IPR023772">
    <property type="entry name" value="DNA-bd_HTH_TetR-type_CS"/>
</dbReference>
<keyword evidence="1 2" id="KW-0238">DNA-binding</keyword>
<dbReference type="SUPFAM" id="SSF46689">
    <property type="entry name" value="Homeodomain-like"/>
    <property type="match status" value="1"/>
</dbReference>
<name>A0A5B0E7R9_9MICC</name>
<dbReference type="PROSITE" id="PS01081">
    <property type="entry name" value="HTH_TETR_1"/>
    <property type="match status" value="1"/>
</dbReference>
<evidence type="ECO:0000313" key="6">
    <source>
        <dbReference type="Proteomes" id="UP000323856"/>
    </source>
</evidence>
<feature type="domain" description="HTH tetR-type" evidence="4">
    <location>
        <begin position="18"/>
        <end position="78"/>
    </location>
</feature>
<dbReference type="Gene3D" id="1.10.10.60">
    <property type="entry name" value="Homeodomain-like"/>
    <property type="match status" value="1"/>
</dbReference>
<feature type="region of interest" description="Disordered" evidence="3">
    <location>
        <begin position="1"/>
        <end position="20"/>
    </location>
</feature>
<dbReference type="InterPro" id="IPR001647">
    <property type="entry name" value="HTH_TetR"/>
</dbReference>
<evidence type="ECO:0000256" key="3">
    <source>
        <dbReference type="SAM" id="MobiDB-lite"/>
    </source>
</evidence>
<reference evidence="5 6" key="1">
    <citation type="submission" date="2019-07" db="EMBL/GenBank/DDBJ databases">
        <title>Analysis of the biochemical properties, biological activity and biotechnological potential of siderophores and biosurfactants produced by Antarctic psychrotolerant bacteria.</title>
        <authorList>
            <person name="Styczynski M."/>
            <person name="Krucon T."/>
            <person name="Decewicz P."/>
            <person name="Dziewit L."/>
        </authorList>
    </citation>
    <scope>NUCLEOTIDE SEQUENCE [LARGE SCALE GENOMIC DNA]</scope>
    <source>
        <strain evidence="5 6">ANT_H27</strain>
    </source>
</reference>
<organism evidence="5 6">
    <name type="scientific">Paeniglutamicibacter gangotriensis</name>
    <dbReference type="NCBI Taxonomy" id="254787"/>
    <lineage>
        <taxon>Bacteria</taxon>
        <taxon>Bacillati</taxon>
        <taxon>Actinomycetota</taxon>
        <taxon>Actinomycetes</taxon>
        <taxon>Micrococcales</taxon>
        <taxon>Micrococcaceae</taxon>
        <taxon>Paeniglutamicibacter</taxon>
    </lineage>
</organism>
<dbReference type="PANTHER" id="PTHR30055">
    <property type="entry name" value="HTH-TYPE TRANSCRIPTIONAL REGULATOR RUTR"/>
    <property type="match status" value="1"/>
</dbReference>
<dbReference type="GO" id="GO:0000976">
    <property type="term" value="F:transcription cis-regulatory region binding"/>
    <property type="evidence" value="ECO:0007669"/>
    <property type="project" value="TreeGrafter"/>
</dbReference>
<gene>
    <name evidence="5" type="ORF">FQ154_14710</name>
</gene>
<feature type="DNA-binding region" description="H-T-H motif" evidence="2">
    <location>
        <begin position="41"/>
        <end position="60"/>
    </location>
</feature>
<sequence length="204" mass="21966">MGPMANPPAGTDRERAKAQRREHLLAEATRLFAIHGYAGVSLEDLGAACGISGPAVYRHFSGKPAMLIALLVGVSQDLLDGGQKVVSAGGTAEEILKQLIAFHTDFALAKPDIIQVQDRNLETLPTTELALVRQLQRDYIGLWTDQLRQVHPQETAAVIRFRAHAAFGLLNSTAHSAHSARTSKAGLRKLLNQMAASALFTRVG</sequence>
<dbReference type="PROSITE" id="PS50977">
    <property type="entry name" value="HTH_TETR_2"/>
    <property type="match status" value="1"/>
</dbReference>
<protein>
    <submittedName>
        <fullName evidence="5">TetR/AcrR family transcriptional regulator</fullName>
    </submittedName>
</protein>
<feature type="compositionally biased region" description="Basic and acidic residues" evidence="3">
    <location>
        <begin position="11"/>
        <end position="20"/>
    </location>
</feature>
<dbReference type="Gene3D" id="1.10.357.10">
    <property type="entry name" value="Tetracycline Repressor, domain 2"/>
    <property type="match status" value="1"/>
</dbReference>
<dbReference type="PRINTS" id="PR00455">
    <property type="entry name" value="HTHTETR"/>
</dbReference>
<dbReference type="InterPro" id="IPR050109">
    <property type="entry name" value="HTH-type_TetR-like_transc_reg"/>
</dbReference>